<comment type="caution">
    <text evidence="1">The sequence shown here is derived from an EMBL/GenBank/DDBJ whole genome shotgun (WGS) entry which is preliminary data.</text>
</comment>
<proteinExistence type="predicted"/>
<protein>
    <submittedName>
        <fullName evidence="1">Uncharacterized protein</fullName>
    </submittedName>
</protein>
<reference evidence="1" key="1">
    <citation type="submission" date="2021-07" db="EMBL/GenBank/DDBJ databases">
        <authorList>
            <person name="Durling M."/>
        </authorList>
    </citation>
    <scope>NUCLEOTIDE SEQUENCE</scope>
</reference>
<gene>
    <name evidence="1" type="ORF">HYFRA_00008660</name>
</gene>
<evidence type="ECO:0000313" key="2">
    <source>
        <dbReference type="Proteomes" id="UP000696280"/>
    </source>
</evidence>
<accession>A0A9N9KW71</accession>
<dbReference type="AlphaFoldDB" id="A0A9N9KW71"/>
<keyword evidence="2" id="KW-1185">Reference proteome</keyword>
<dbReference type="Proteomes" id="UP000696280">
    <property type="component" value="Unassembled WGS sequence"/>
</dbReference>
<evidence type="ECO:0000313" key="1">
    <source>
        <dbReference type="EMBL" id="CAG8954971.1"/>
    </source>
</evidence>
<dbReference type="EMBL" id="CAJVRL010000058">
    <property type="protein sequence ID" value="CAG8954971.1"/>
    <property type="molecule type" value="Genomic_DNA"/>
</dbReference>
<name>A0A9N9KW71_9HELO</name>
<organism evidence="1 2">
    <name type="scientific">Hymenoscyphus fraxineus</name>
    <dbReference type="NCBI Taxonomy" id="746836"/>
    <lineage>
        <taxon>Eukaryota</taxon>
        <taxon>Fungi</taxon>
        <taxon>Dikarya</taxon>
        <taxon>Ascomycota</taxon>
        <taxon>Pezizomycotina</taxon>
        <taxon>Leotiomycetes</taxon>
        <taxon>Helotiales</taxon>
        <taxon>Helotiaceae</taxon>
        <taxon>Hymenoscyphus</taxon>
    </lineage>
</organism>
<sequence length="118" mass="12720">MRTDLTVLHKPLYKNQMPRDEPYLANFIPSYEVFTDSLGSLEVRTFLISSFVAINTLTHGDIAFALGLPGGKDPESRGGASSFAAIGIPATRVENTAAAANKLENNIAKLRLGDQNAQ</sequence>